<feature type="compositionally biased region" description="Basic and acidic residues" evidence="1">
    <location>
        <begin position="290"/>
        <end position="301"/>
    </location>
</feature>
<evidence type="ECO:0000259" key="2">
    <source>
        <dbReference type="SMART" id="SM01327"/>
    </source>
</evidence>
<feature type="region of interest" description="Disordered" evidence="1">
    <location>
        <begin position="105"/>
        <end position="160"/>
    </location>
</feature>
<organism evidence="4">
    <name type="scientific">Serpula lacrymans var. lacrymans (strain S7.3)</name>
    <name type="common">Dry rot fungus</name>
    <dbReference type="NCBI Taxonomy" id="936435"/>
    <lineage>
        <taxon>Eukaryota</taxon>
        <taxon>Fungi</taxon>
        <taxon>Dikarya</taxon>
        <taxon>Basidiomycota</taxon>
        <taxon>Agaricomycotina</taxon>
        <taxon>Agaricomycetes</taxon>
        <taxon>Agaricomycetidae</taxon>
        <taxon>Boletales</taxon>
        <taxon>Coniophorineae</taxon>
        <taxon>Serpulaceae</taxon>
        <taxon>Serpula</taxon>
    </lineage>
</organism>
<accession>F8Q4N6</accession>
<protein>
    <recommendedName>
        <fullName evidence="2">Protein Zds1 C-terminal domain-containing protein</fullName>
    </recommendedName>
</protein>
<dbReference type="InParanoid" id="F8Q4N6"/>
<feature type="compositionally biased region" description="Low complexity" evidence="1">
    <location>
        <begin position="61"/>
        <end position="74"/>
    </location>
</feature>
<dbReference type="Pfam" id="PF08632">
    <property type="entry name" value="Zds_C"/>
    <property type="match status" value="1"/>
</dbReference>
<feature type="compositionally biased region" description="Low complexity" evidence="1">
    <location>
        <begin position="765"/>
        <end position="780"/>
    </location>
</feature>
<feature type="region of interest" description="Disordered" evidence="1">
    <location>
        <begin position="518"/>
        <end position="544"/>
    </location>
</feature>
<dbReference type="GO" id="GO:0005737">
    <property type="term" value="C:cytoplasm"/>
    <property type="evidence" value="ECO:0007669"/>
    <property type="project" value="TreeGrafter"/>
</dbReference>
<feature type="compositionally biased region" description="Low complexity" evidence="1">
    <location>
        <begin position="692"/>
        <end position="706"/>
    </location>
</feature>
<dbReference type="SMART" id="SM01327">
    <property type="entry name" value="Zds_C"/>
    <property type="match status" value="1"/>
</dbReference>
<dbReference type="PANTHER" id="PTHR28089:SF1">
    <property type="entry name" value="PROTEIN ZDS1-RELATED"/>
    <property type="match status" value="1"/>
</dbReference>
<dbReference type="OrthoDB" id="5589766at2759"/>
<dbReference type="InterPro" id="IPR040206">
    <property type="entry name" value="Zds1/2"/>
</dbReference>
<feature type="compositionally biased region" description="Low complexity" evidence="1">
    <location>
        <begin position="125"/>
        <end position="134"/>
    </location>
</feature>
<feature type="compositionally biased region" description="Polar residues" evidence="1">
    <location>
        <begin position="857"/>
        <end position="874"/>
    </location>
</feature>
<feature type="compositionally biased region" description="Basic and acidic residues" evidence="1">
    <location>
        <begin position="616"/>
        <end position="654"/>
    </location>
</feature>
<feature type="domain" description="Protein Zds1 C-terminal" evidence="2">
    <location>
        <begin position="537"/>
        <end position="589"/>
    </location>
</feature>
<dbReference type="OMA" id="VDYNWTR"/>
<feature type="compositionally biased region" description="Low complexity" evidence="1">
    <location>
        <begin position="345"/>
        <end position="368"/>
    </location>
</feature>
<feature type="compositionally biased region" description="Low complexity" evidence="1">
    <location>
        <begin position="821"/>
        <end position="834"/>
    </location>
</feature>
<dbReference type="Proteomes" id="UP000008063">
    <property type="component" value="Unassembled WGS sequence"/>
</dbReference>
<gene>
    <name evidence="3" type="ORF">SERLA73DRAFT_75406</name>
</gene>
<evidence type="ECO:0000313" key="4">
    <source>
        <dbReference type="Proteomes" id="UP000008063"/>
    </source>
</evidence>
<feature type="compositionally biased region" description="Basic and acidic residues" evidence="1">
    <location>
        <begin position="445"/>
        <end position="488"/>
    </location>
</feature>
<dbReference type="GO" id="GO:0010971">
    <property type="term" value="P:positive regulation of G2/M transition of mitotic cell cycle"/>
    <property type="evidence" value="ECO:0007669"/>
    <property type="project" value="TreeGrafter"/>
</dbReference>
<dbReference type="InterPro" id="IPR013941">
    <property type="entry name" value="ZDS1_C"/>
</dbReference>
<feature type="compositionally biased region" description="Low complexity" evidence="1">
    <location>
        <begin position="594"/>
        <end position="610"/>
    </location>
</feature>
<feature type="compositionally biased region" description="Low complexity" evidence="1">
    <location>
        <begin position="33"/>
        <end position="47"/>
    </location>
</feature>
<keyword evidence="4" id="KW-1185">Reference proteome</keyword>
<feature type="region of interest" description="Disordered" evidence="1">
    <location>
        <begin position="249"/>
        <end position="501"/>
    </location>
</feature>
<reference evidence="4" key="1">
    <citation type="journal article" date="2011" name="Science">
        <title>The plant cell wall-decomposing machinery underlies the functional diversity of forest fungi.</title>
        <authorList>
            <person name="Eastwood D.C."/>
            <person name="Floudas D."/>
            <person name="Binder M."/>
            <person name="Majcherczyk A."/>
            <person name="Schneider P."/>
            <person name="Aerts A."/>
            <person name="Asiegbu F.O."/>
            <person name="Baker S.E."/>
            <person name="Barry K."/>
            <person name="Bendiksby M."/>
            <person name="Blumentritt M."/>
            <person name="Coutinho P.M."/>
            <person name="Cullen D."/>
            <person name="de Vries R.P."/>
            <person name="Gathman A."/>
            <person name="Goodell B."/>
            <person name="Henrissat B."/>
            <person name="Ihrmark K."/>
            <person name="Kauserud H."/>
            <person name="Kohler A."/>
            <person name="LaButti K."/>
            <person name="Lapidus A."/>
            <person name="Lavin J.L."/>
            <person name="Lee Y.-H."/>
            <person name="Lindquist E."/>
            <person name="Lilly W."/>
            <person name="Lucas S."/>
            <person name="Morin E."/>
            <person name="Murat C."/>
            <person name="Oguiza J.A."/>
            <person name="Park J."/>
            <person name="Pisabarro A.G."/>
            <person name="Riley R."/>
            <person name="Rosling A."/>
            <person name="Salamov A."/>
            <person name="Schmidt O."/>
            <person name="Schmutz J."/>
            <person name="Skrede I."/>
            <person name="Stenlid J."/>
            <person name="Wiebenga A."/>
            <person name="Xie X."/>
            <person name="Kuees U."/>
            <person name="Hibbett D.S."/>
            <person name="Hoffmeister D."/>
            <person name="Hoegberg N."/>
            <person name="Martin F."/>
            <person name="Grigoriev I.V."/>
            <person name="Watkinson S.C."/>
        </authorList>
    </citation>
    <scope>NUCLEOTIDE SEQUENCE [LARGE SCALE GENOMIC DNA]</scope>
    <source>
        <strain evidence="4">strain S7.3</strain>
    </source>
</reference>
<feature type="region of interest" description="Disordered" evidence="1">
    <location>
        <begin position="17"/>
        <end position="86"/>
    </location>
</feature>
<dbReference type="STRING" id="936435.F8Q4N6"/>
<proteinExistence type="predicted"/>
<dbReference type="GO" id="GO:0030010">
    <property type="term" value="P:establishment of cell polarity"/>
    <property type="evidence" value="ECO:0007669"/>
    <property type="project" value="TreeGrafter"/>
</dbReference>
<dbReference type="EMBL" id="GL945483">
    <property type="protein sequence ID" value="EGN96513.1"/>
    <property type="molecule type" value="Genomic_DNA"/>
</dbReference>
<sequence>MQPSQLEIQREVEALRDIRRRSTSQGGPGALILDPDLPNSSSPTSPTAPYWSANATPPLTDGDSSSSSHEGSSSSEDRSGSDDPFHLFWVPARLHPEIAPAEFRAFLKEHSRGPPPDGVSPPERSSSLSVPTSSALGRKRSMLSRQYKPSEDDGVEDEQVVPLRRNRSVFTNTGPQLTINDLQKLEELAEEASRSDDPTKLRRVLRRSLSLNVAPSVIDKMDDMPDMPDEADAPIIVPRPGQILRRAARTKIRKPGLPGDGGGHRFQSGRKRPNRSATAIEPRSSSDMSSSDHGHSEEIMRRPRAFSNESMSSEGHLPSARPESYSEETSIYDAYAQEEPDEDLSPTPTVVVTPTPQPPSVSQVLSSPRLSEEITTEPLSVDAATPVLHHPQPQRLATTTSPQSIESSRTPSPESSLVHSTTDETAVASTSPEAPPLSKSPSPIPKKEKDKRGLFGKWGSDKGSKKNGKERERDKDIPRGEKEKEKEGGFFGSLFSSKKKQEEQATHLYNGTGRETAAAMLGASKSSKTLTPSPSPSIPGTGGSYARYPIHVERAIYRLSHIKLANPRRPLYEQVLISNLMFWYLGVINKTQNPATQPQPGQGQTTNAAQPNPPPPEKEQTEREQMEVEESQRVEKERVEIEREREQPKKEPPRRGSLTKNPGTPGNGRRAAEMPIKAPQYEMQHRVMEQEYGTPSYGYGSSSSTPLGGGSPTRRQPSPPVHNTSPPPSSKHHNTSVEAGAGNAESQQLPPGAMPPASDHSTWNSSYNSSPPISRSLSSGSPPPTNAVSQTQSKPRRSKSPPPPNNNRHMPPSPASNRGQSSRAPSRSLSAAATPSPPPVPQDGKARKVTSVHAVMSRSSPRTRTSDGPANRTRTSGEEEDVPLAVWQQQRRG</sequence>
<evidence type="ECO:0000256" key="1">
    <source>
        <dbReference type="SAM" id="MobiDB-lite"/>
    </source>
</evidence>
<dbReference type="PANTHER" id="PTHR28089">
    <property type="entry name" value="PROTEIN ZDS1-RELATED"/>
    <property type="match status" value="1"/>
</dbReference>
<feature type="compositionally biased region" description="Polar residues" evidence="1">
    <location>
        <begin position="395"/>
        <end position="432"/>
    </location>
</feature>
<evidence type="ECO:0000313" key="3">
    <source>
        <dbReference type="EMBL" id="EGN96513.1"/>
    </source>
</evidence>
<name>F8Q4N6_SERL3</name>
<feature type="compositionally biased region" description="Pro residues" evidence="1">
    <location>
        <begin position="717"/>
        <end position="729"/>
    </location>
</feature>
<dbReference type="AlphaFoldDB" id="F8Q4N6"/>
<feature type="compositionally biased region" description="Basic and acidic residues" evidence="1">
    <location>
        <begin position="75"/>
        <end position="85"/>
    </location>
</feature>
<feature type="region of interest" description="Disordered" evidence="1">
    <location>
        <begin position="594"/>
        <end position="893"/>
    </location>
</feature>
<dbReference type="HOGENOM" id="CLU_319117_0_0_1"/>